<feature type="domain" description="Sensor histidine kinase NatK-like C-terminal" evidence="2">
    <location>
        <begin position="319"/>
        <end position="419"/>
    </location>
</feature>
<sequence length="425" mass="48411">MMFRLLWLWIGLPLLVSVFCFKEKKEWQDIASTTAVAVAILCYYPLSSTSLSMLLLMLVYFLSLYYSEKNILSAMLYYLFAFVNVELAGTLTYALPLDRFAGTTSIIYIDGLIILILSVTFSLFGKRALIKLTEKNEYVEPVALILGAATFLYFFRNIYLFEVLSERGNELVADTVTGIIGGIFGLLILVLLLNHRSEKMKRLAEQEKMNDRINLDYTINLEKHYQEMRKFKHDYQNVLTSIEAFITEKEYEKFEEYYYNHLQQSSVHLEQLEVTLSELANMKNLEIKGLLYTKLTLASTVGADAHLEIKEVIQIKHHVLPLVRALGIILDNAIEAIEDIGSGKIDVAFIKEEGDIIILIQNSCLETTPPLFVLEEEGFSTKGENRGLGLSNLNELFQHTPVFVETSIDSGLFIQKLTLSEKEEG</sequence>
<gene>
    <name evidence="4" type="ORF">A5888_003169</name>
    <name evidence="3" type="ORF">A5888_003881</name>
</gene>
<dbReference type="EMBL" id="NGMM01000008">
    <property type="protein sequence ID" value="OTP10583.1"/>
    <property type="molecule type" value="Genomic_DNA"/>
</dbReference>
<reference evidence="3" key="1">
    <citation type="submission" date="2017-05" db="EMBL/GenBank/DDBJ databases">
        <title>The Genome Sequence of Enterococcus sp. 9E7_DIV0242.</title>
        <authorList>
            <consortium name="The Broad Institute Genomics Platform"/>
            <consortium name="The Broad Institute Genomic Center for Infectious Diseases"/>
            <person name="Earl A."/>
            <person name="Manson A."/>
            <person name="Schwartman J."/>
            <person name="Gilmore M."/>
            <person name="Abouelleil A."/>
            <person name="Cao P."/>
            <person name="Chapman S."/>
            <person name="Cusick C."/>
            <person name="Shea T."/>
            <person name="Young S."/>
            <person name="Neafsey D."/>
            <person name="Nusbaum C."/>
            <person name="Birren B."/>
        </authorList>
    </citation>
    <scope>NUCLEOTIDE SEQUENCE [LARGE SCALE GENOMIC DNA]</scope>
    <source>
        <strain evidence="3">9E7_DIV0242</strain>
    </source>
</reference>
<evidence type="ECO:0000313" key="4">
    <source>
        <dbReference type="EMBL" id="WYJ91401.1"/>
    </source>
</evidence>
<name>A0A242K074_9ENTE</name>
<evidence type="ECO:0000259" key="2">
    <source>
        <dbReference type="Pfam" id="PF14501"/>
    </source>
</evidence>
<dbReference type="Proteomes" id="UP000195141">
    <property type="component" value="Chromosome"/>
</dbReference>
<feature type="transmembrane region" description="Helical" evidence="1">
    <location>
        <begin position="74"/>
        <end position="94"/>
    </location>
</feature>
<evidence type="ECO:0000313" key="3">
    <source>
        <dbReference type="EMBL" id="OTP10583.1"/>
    </source>
</evidence>
<reference evidence="4" key="2">
    <citation type="submission" date="2017-05" db="EMBL/GenBank/DDBJ databases">
        <authorList>
            <consortium name="The Broad Institute Genomics Platform"/>
            <consortium name="The Broad Institute Genomic Center for Infectious Diseases"/>
            <person name="Earl A."/>
            <person name="Manson A."/>
            <person name="Schwartman J."/>
            <person name="Gilmore M."/>
            <person name="Abouelleil A."/>
            <person name="Cao P."/>
            <person name="Chapman S."/>
            <person name="Cusick C."/>
            <person name="Shea T."/>
            <person name="Young S."/>
            <person name="Neafsey D."/>
            <person name="Nusbaum C."/>
            <person name="Birren B."/>
        </authorList>
    </citation>
    <scope>NUCLEOTIDE SEQUENCE</scope>
    <source>
        <strain evidence="4">9E7_DIV0242</strain>
    </source>
</reference>
<dbReference type="EMBL" id="CP147247">
    <property type="protein sequence ID" value="WYJ91401.1"/>
    <property type="molecule type" value="Genomic_DNA"/>
</dbReference>
<keyword evidence="5" id="KW-1185">Reference proteome</keyword>
<keyword evidence="1" id="KW-0472">Membrane</keyword>
<dbReference type="PANTHER" id="PTHR40448:SF1">
    <property type="entry name" value="TWO-COMPONENT SENSOR HISTIDINE KINASE"/>
    <property type="match status" value="1"/>
</dbReference>
<feature type="transmembrane region" description="Helical" evidence="1">
    <location>
        <begin position="106"/>
        <end position="125"/>
    </location>
</feature>
<evidence type="ECO:0000256" key="1">
    <source>
        <dbReference type="SAM" id="Phobius"/>
    </source>
</evidence>
<reference evidence="4" key="3">
    <citation type="submission" date="2024-03" db="EMBL/GenBank/DDBJ databases">
        <title>The Genome Sequence of Enterococcus sp. DIV0242b.</title>
        <authorList>
            <consortium name="The Broad Institute Genomics Platform"/>
            <consortium name="The Broad Institute Microbial Omics Core"/>
            <consortium name="The Broad Institute Genomic Center for Infectious Diseases"/>
            <person name="Earl A."/>
            <person name="Manson A."/>
            <person name="Gilmore M."/>
            <person name="Schwartman J."/>
            <person name="Shea T."/>
            <person name="Abouelleil A."/>
            <person name="Cao P."/>
            <person name="Chapman S."/>
            <person name="Cusick C."/>
            <person name="Young S."/>
            <person name="Neafsey D."/>
            <person name="Nusbaum C."/>
            <person name="Birren B."/>
        </authorList>
    </citation>
    <scope>NUCLEOTIDE SEQUENCE</scope>
    <source>
        <strain evidence="4">9E7_DIV0242</strain>
    </source>
</reference>
<dbReference type="InterPro" id="IPR032834">
    <property type="entry name" value="NatK-like_C"/>
</dbReference>
<dbReference type="GO" id="GO:0042802">
    <property type="term" value="F:identical protein binding"/>
    <property type="evidence" value="ECO:0007669"/>
    <property type="project" value="TreeGrafter"/>
</dbReference>
<dbReference type="AlphaFoldDB" id="A0A242K074"/>
<keyword evidence="1" id="KW-0812">Transmembrane</keyword>
<protein>
    <submittedName>
        <fullName evidence="4">Two-component system, LytTR family, sensor histidine kinase AgrC</fullName>
    </submittedName>
</protein>
<dbReference type="Gene3D" id="3.30.565.10">
    <property type="entry name" value="Histidine kinase-like ATPase, C-terminal domain"/>
    <property type="match status" value="1"/>
</dbReference>
<keyword evidence="4" id="KW-0418">Kinase</keyword>
<feature type="transmembrane region" description="Helical" evidence="1">
    <location>
        <begin position="137"/>
        <end position="155"/>
    </location>
</feature>
<accession>A0A242K074</accession>
<proteinExistence type="predicted"/>
<dbReference type="SUPFAM" id="SSF55874">
    <property type="entry name" value="ATPase domain of HSP90 chaperone/DNA topoisomerase II/histidine kinase"/>
    <property type="match status" value="1"/>
</dbReference>
<feature type="transmembrane region" description="Helical" evidence="1">
    <location>
        <begin position="175"/>
        <end position="193"/>
    </location>
</feature>
<dbReference type="PANTHER" id="PTHR40448">
    <property type="entry name" value="TWO-COMPONENT SENSOR HISTIDINE KINASE"/>
    <property type="match status" value="1"/>
</dbReference>
<keyword evidence="4" id="KW-0808">Transferase</keyword>
<evidence type="ECO:0000313" key="5">
    <source>
        <dbReference type="Proteomes" id="UP000195141"/>
    </source>
</evidence>
<dbReference type="Pfam" id="PF14501">
    <property type="entry name" value="HATPase_c_5"/>
    <property type="match status" value="1"/>
</dbReference>
<dbReference type="RefSeq" id="WP_170924900.1">
    <property type="nucleotide sequence ID" value="NZ_CP147247.1"/>
</dbReference>
<dbReference type="InterPro" id="IPR036890">
    <property type="entry name" value="HATPase_C_sf"/>
</dbReference>
<dbReference type="GO" id="GO:0016301">
    <property type="term" value="F:kinase activity"/>
    <property type="evidence" value="ECO:0007669"/>
    <property type="project" value="UniProtKB-KW"/>
</dbReference>
<organism evidence="3">
    <name type="scientific">Candidatus Enterococcus clewellii</name>
    <dbReference type="NCBI Taxonomy" id="1834193"/>
    <lineage>
        <taxon>Bacteria</taxon>
        <taxon>Bacillati</taxon>
        <taxon>Bacillota</taxon>
        <taxon>Bacilli</taxon>
        <taxon>Lactobacillales</taxon>
        <taxon>Enterococcaceae</taxon>
        <taxon>Enterococcus</taxon>
    </lineage>
</organism>
<feature type="transmembrane region" description="Helical" evidence="1">
    <location>
        <begin position="36"/>
        <end position="62"/>
    </location>
</feature>
<keyword evidence="1" id="KW-1133">Transmembrane helix</keyword>